<evidence type="ECO:0000313" key="2">
    <source>
        <dbReference type="EMBL" id="WNY23867.1"/>
    </source>
</evidence>
<reference evidence="2 3" key="1">
    <citation type="submission" date="2023-07" db="EMBL/GenBank/DDBJ databases">
        <title>Closed genoem sequence of Methanomicrococcus sp. Hf6.</title>
        <authorList>
            <person name="Poehlein A."/>
            <person name="Protasov E."/>
            <person name="Platt K."/>
            <person name="Reeh H."/>
            <person name="Daniel R."/>
            <person name="Brune A."/>
        </authorList>
    </citation>
    <scope>NUCLEOTIDE SEQUENCE [LARGE SCALE GENOMIC DNA]</scope>
    <source>
        <strain evidence="2 3">Hf6</strain>
    </source>
</reference>
<keyword evidence="1" id="KW-0472">Membrane</keyword>
<protein>
    <submittedName>
        <fullName evidence="2">Uncharacterized protein</fullName>
    </submittedName>
</protein>
<dbReference type="GeneID" id="85195768"/>
<keyword evidence="3" id="KW-1185">Reference proteome</keyword>
<evidence type="ECO:0000256" key="1">
    <source>
        <dbReference type="SAM" id="Phobius"/>
    </source>
</evidence>
<accession>A0AA96VBH2</accession>
<evidence type="ECO:0000313" key="3">
    <source>
        <dbReference type="Proteomes" id="UP001302978"/>
    </source>
</evidence>
<dbReference type="AlphaFoldDB" id="A0AA96VBH2"/>
<dbReference type="Proteomes" id="UP001302978">
    <property type="component" value="Chromosome"/>
</dbReference>
<dbReference type="RefSeq" id="WP_316557035.1">
    <property type="nucleotide sequence ID" value="NZ_CP131059.1"/>
</dbReference>
<organism evidence="2 3">
    <name type="scientific">Methanimicrococcus hongohii</name>
    <dbReference type="NCBI Taxonomy" id="3028295"/>
    <lineage>
        <taxon>Archaea</taxon>
        <taxon>Methanobacteriati</taxon>
        <taxon>Methanobacteriota</taxon>
        <taxon>Stenosarchaea group</taxon>
        <taxon>Methanomicrobia</taxon>
        <taxon>Methanosarcinales</taxon>
        <taxon>Methanosarcinaceae</taxon>
        <taxon>Methanimicrococcus</taxon>
    </lineage>
</organism>
<gene>
    <name evidence="2" type="ORF">MmiHf6_11900</name>
</gene>
<dbReference type="KEGG" id="mehf:MmiHf6_11900"/>
<name>A0AA96VBH2_9EURY</name>
<proteinExistence type="predicted"/>
<keyword evidence="1" id="KW-1133">Transmembrane helix</keyword>
<dbReference type="EMBL" id="CP131059">
    <property type="protein sequence ID" value="WNY23867.1"/>
    <property type="molecule type" value="Genomic_DNA"/>
</dbReference>
<keyword evidence="1" id="KW-0812">Transmembrane</keyword>
<sequence>MKTGKRKKATHEQSHAPPSLRGWFIGFGLFRSFVFDWFWFVFDWLQGWGLLFHQFMFSGDKLNSFLGYAFSIEIKQGLDSGLRQTFELTKTAETGIKQYRSISHDNRFAWLVFYLFSLIGRREAANQF</sequence>
<feature type="transmembrane region" description="Helical" evidence="1">
    <location>
        <begin position="20"/>
        <end position="42"/>
    </location>
</feature>